<dbReference type="InterPro" id="IPR036365">
    <property type="entry name" value="PGBD-like_sf"/>
</dbReference>
<feature type="domain" description="N-acetylmuramoyl-L-alanine amidase" evidence="3">
    <location>
        <begin position="213"/>
        <end position="420"/>
    </location>
</feature>
<dbReference type="SUPFAM" id="SSF47090">
    <property type="entry name" value="PGBD-like"/>
    <property type="match status" value="2"/>
</dbReference>
<comment type="similarity">
    <text evidence="1">Belongs to the N-acetylmuramoyl-L-alanine amidase 2 family.</text>
</comment>
<dbReference type="CDD" id="cd06583">
    <property type="entry name" value="PGRP"/>
    <property type="match status" value="2"/>
</dbReference>
<dbReference type="Pfam" id="PF01510">
    <property type="entry name" value="Amidase_2"/>
    <property type="match status" value="1"/>
</dbReference>
<evidence type="ECO:0000313" key="6">
    <source>
        <dbReference type="Proteomes" id="UP000613974"/>
    </source>
</evidence>
<accession>A0ABQ3SN82</accession>
<sequence length="619" mass="65199">MAFSIISRAQWGALPPKKIDKDPFTPWLGGVVIHHEGGGHFAVDQHDRCAGLVREVQKNSMYYSPLGHVADWLDMKEPPYDDIPYSFAICKHGSIYEGRGLGRRQAANGTERKGVNQNYYSILGLIGSEDAVTSEMVAAFRQLIEYLRYCMAGTAVVGHRDMRLTYTECPGNLYPKVLLGELEPPKPVPGGSTGGKEGITYVYSRSEWGARPAREVTRVDMGDRTGFTVHYSAGPTTQTVRQIQNYHMDSNGWSDIGYNFLVDDTGRIFEGRGWYVQGAHATGHNTSHIGVCFIGEDGDATPRALSAIRALYKQANQLAGRTLAQTWHGGLSGNSTSCPGSALRAWVQGGMVADSVTIEYGSGGGGGGSDSSGGGGGGMTQVRSVSAQQQAVNGLGYNPALAVDGVWGPLTDAGVRWLQGKVGTGVDGLWGPGTEAAYKAYAGGGSGGSGGSGGMSSVRSVLMQQYAVNSLGYSPALDQDGAWGPLTLAGVRWLQAKVGTPADGAWGPATEAAYFAYIDDGARLVVDGDFGPATIRATQEVIGVTADGQWGPNSKKALQHHLNVWSGAGLVEDGITGPATYKALQSHLNRMTGAGLAVDGAWGPATVKALQNALNLSKF</sequence>
<evidence type="ECO:0000256" key="1">
    <source>
        <dbReference type="ARBA" id="ARBA00007553"/>
    </source>
</evidence>
<evidence type="ECO:0008006" key="7">
    <source>
        <dbReference type="Google" id="ProtNLM"/>
    </source>
</evidence>
<evidence type="ECO:0000259" key="3">
    <source>
        <dbReference type="SMART" id="SM00644"/>
    </source>
</evidence>
<name>A0ABQ3SN82_9ACTN</name>
<dbReference type="PANTHER" id="PTHR11022">
    <property type="entry name" value="PEPTIDOGLYCAN RECOGNITION PROTEIN"/>
    <property type="match status" value="1"/>
</dbReference>
<protein>
    <recommendedName>
        <fullName evidence="7">N-acetylmuramoyl-L-alanine amidase</fullName>
    </recommendedName>
</protein>
<feature type="region of interest" description="Disordered" evidence="2">
    <location>
        <begin position="362"/>
        <end position="381"/>
    </location>
</feature>
<keyword evidence="6" id="KW-1185">Reference proteome</keyword>
<dbReference type="RefSeq" id="WP_189746833.1">
    <property type="nucleotide sequence ID" value="NZ_BMRL01000023.1"/>
</dbReference>
<dbReference type="Proteomes" id="UP000613974">
    <property type="component" value="Unassembled WGS sequence"/>
</dbReference>
<reference evidence="6" key="1">
    <citation type="submission" date="2023-07" db="EMBL/GenBank/DDBJ databases">
        <title>Whole genome shotgun sequence of Streptomyces nojiriensis NBRC 13794.</title>
        <authorList>
            <person name="Komaki H."/>
            <person name="Tamura T."/>
        </authorList>
    </citation>
    <scope>NUCLEOTIDE SEQUENCE [LARGE SCALE GENOMIC DNA]</scope>
    <source>
        <strain evidence="6">NBRC 13794</strain>
    </source>
</reference>
<dbReference type="SUPFAM" id="SSF55846">
    <property type="entry name" value="N-acetylmuramoyl-L-alanine amidase-like"/>
    <property type="match status" value="2"/>
</dbReference>
<dbReference type="Gene3D" id="1.10.101.10">
    <property type="entry name" value="PGBD-like superfamily/PGBD"/>
    <property type="match status" value="3"/>
</dbReference>
<dbReference type="SMART" id="SM00644">
    <property type="entry name" value="Ami_2"/>
    <property type="match status" value="1"/>
</dbReference>
<dbReference type="InterPro" id="IPR002477">
    <property type="entry name" value="Peptidoglycan-bd-like"/>
</dbReference>
<dbReference type="GeneID" id="95587863"/>
<comment type="caution">
    <text evidence="5">The sequence shown here is derived from an EMBL/GenBank/DDBJ whole genome shotgun (WGS) entry which is preliminary data.</text>
</comment>
<dbReference type="Gene3D" id="3.40.80.10">
    <property type="entry name" value="Peptidoglycan recognition protein-like"/>
    <property type="match status" value="2"/>
</dbReference>
<proteinExistence type="inferred from homology"/>
<dbReference type="Pfam" id="PF01471">
    <property type="entry name" value="PG_binding_1"/>
    <property type="match status" value="2"/>
</dbReference>
<gene>
    <name evidence="5" type="ORF">Snoj_35150</name>
</gene>
<dbReference type="SMART" id="SM00701">
    <property type="entry name" value="PGRP"/>
    <property type="match status" value="1"/>
</dbReference>
<dbReference type="InterPro" id="IPR036366">
    <property type="entry name" value="PGBDSf"/>
</dbReference>
<evidence type="ECO:0000256" key="2">
    <source>
        <dbReference type="SAM" id="MobiDB-lite"/>
    </source>
</evidence>
<dbReference type="InterPro" id="IPR002502">
    <property type="entry name" value="Amidase_domain"/>
</dbReference>
<dbReference type="EMBL" id="BNEC01000005">
    <property type="protein sequence ID" value="GHI69597.1"/>
    <property type="molecule type" value="Genomic_DNA"/>
</dbReference>
<dbReference type="InterPro" id="IPR015510">
    <property type="entry name" value="PGRP"/>
</dbReference>
<dbReference type="PANTHER" id="PTHR11022:SF41">
    <property type="entry name" value="PEPTIDOGLYCAN-RECOGNITION PROTEIN LC-RELATED"/>
    <property type="match status" value="1"/>
</dbReference>
<organism evidence="5 6">
    <name type="scientific">Streptomyces nojiriensis</name>
    <dbReference type="NCBI Taxonomy" id="66374"/>
    <lineage>
        <taxon>Bacteria</taxon>
        <taxon>Bacillati</taxon>
        <taxon>Actinomycetota</taxon>
        <taxon>Actinomycetes</taxon>
        <taxon>Kitasatosporales</taxon>
        <taxon>Streptomycetaceae</taxon>
        <taxon>Streptomyces</taxon>
    </lineage>
</organism>
<evidence type="ECO:0000259" key="4">
    <source>
        <dbReference type="SMART" id="SM00701"/>
    </source>
</evidence>
<dbReference type="InterPro" id="IPR006619">
    <property type="entry name" value="PGRP_domain_met/bac"/>
</dbReference>
<feature type="compositionally biased region" description="Gly residues" evidence="2">
    <location>
        <begin position="362"/>
        <end position="379"/>
    </location>
</feature>
<dbReference type="InterPro" id="IPR036505">
    <property type="entry name" value="Amidase/PGRP_sf"/>
</dbReference>
<evidence type="ECO:0000313" key="5">
    <source>
        <dbReference type="EMBL" id="GHI69597.1"/>
    </source>
</evidence>
<feature type="domain" description="Peptidoglycan recognition protein family" evidence="4">
    <location>
        <begin position="200"/>
        <end position="335"/>
    </location>
</feature>